<dbReference type="InParanoid" id="A0A7L4YKF4"/>
<dbReference type="RefSeq" id="WP_159542084.1">
    <property type="nucleotide sequence ID" value="NZ_CP047156.1"/>
</dbReference>
<dbReference type="SUPFAM" id="SSF46946">
    <property type="entry name" value="S13-like H2TH domain"/>
    <property type="match status" value="1"/>
</dbReference>
<dbReference type="KEGG" id="eke:EK0264_01005"/>
<name>A0A7L4YKF4_9ACTN</name>
<accession>A0A7L4YKF4</accession>
<evidence type="ECO:0000259" key="1">
    <source>
        <dbReference type="Pfam" id="PF22525"/>
    </source>
</evidence>
<evidence type="ECO:0000313" key="2">
    <source>
        <dbReference type="EMBL" id="QHB99016.1"/>
    </source>
</evidence>
<sequence length="105" mass="11461">MPLPSLTPEQRAAALDKAADARRRRAEFKENVKRGDIKLADVIELGKTDEVVGRTHIITVIESLPGIGKIKAARIMERVGISPSRRVRGLGAKQRVALEAELAGR</sequence>
<dbReference type="InterPro" id="IPR047806">
    <property type="entry name" value="IHF_actinobact"/>
</dbReference>
<dbReference type="OrthoDB" id="3197442at2"/>
<dbReference type="Gene3D" id="1.10.8.50">
    <property type="match status" value="1"/>
</dbReference>
<gene>
    <name evidence="2" type="ORF">EK0264_01005</name>
</gene>
<dbReference type="NCBIfam" id="NF041260">
    <property type="entry name" value="actino_IHF"/>
    <property type="match status" value="1"/>
</dbReference>
<dbReference type="AlphaFoldDB" id="A0A7L4YKF4"/>
<dbReference type="Pfam" id="PF22525">
    <property type="entry name" value="H2TH_5"/>
    <property type="match status" value="1"/>
</dbReference>
<dbReference type="EMBL" id="CP047156">
    <property type="protein sequence ID" value="QHB99016.1"/>
    <property type="molecule type" value="Genomic_DNA"/>
</dbReference>
<dbReference type="GO" id="GO:0003676">
    <property type="term" value="F:nucleic acid binding"/>
    <property type="evidence" value="ECO:0007669"/>
    <property type="project" value="InterPro"/>
</dbReference>
<dbReference type="Proteomes" id="UP000463857">
    <property type="component" value="Chromosome"/>
</dbReference>
<reference evidence="2 3" key="1">
    <citation type="journal article" date="2018" name="Int. J. Syst. Evol. Microbiol.">
        <title>Epidermidibacterium keratini gen. nov., sp. nov., a member of the family Sporichthyaceae, isolated from keratin epidermis.</title>
        <authorList>
            <person name="Lee D.G."/>
            <person name="Trujillo M.E."/>
            <person name="Kang S."/>
            <person name="Nam J.J."/>
            <person name="Kim Y.J."/>
        </authorList>
    </citation>
    <scope>NUCLEOTIDE SEQUENCE [LARGE SCALE GENOMIC DNA]</scope>
    <source>
        <strain evidence="2 3">EPI-7</strain>
    </source>
</reference>
<organism evidence="2 3">
    <name type="scientific">Epidermidibacterium keratini</name>
    <dbReference type="NCBI Taxonomy" id="1891644"/>
    <lineage>
        <taxon>Bacteria</taxon>
        <taxon>Bacillati</taxon>
        <taxon>Actinomycetota</taxon>
        <taxon>Actinomycetes</taxon>
        <taxon>Sporichthyales</taxon>
        <taxon>Sporichthyaceae</taxon>
        <taxon>Epidermidibacterium</taxon>
    </lineage>
</organism>
<dbReference type="InterPro" id="IPR055201">
    <property type="entry name" value="IHF-like_H2TH"/>
</dbReference>
<keyword evidence="3" id="KW-1185">Reference proteome</keyword>
<evidence type="ECO:0000313" key="3">
    <source>
        <dbReference type="Proteomes" id="UP000463857"/>
    </source>
</evidence>
<dbReference type="InterPro" id="IPR010979">
    <property type="entry name" value="Ribosomal_uS13-like_H2TH"/>
</dbReference>
<protein>
    <submittedName>
        <fullName evidence="2">Integration host factor</fullName>
    </submittedName>
</protein>
<feature type="domain" description="Integration host factor-like helix-two turn-helix" evidence="1">
    <location>
        <begin position="32"/>
        <end position="101"/>
    </location>
</feature>
<proteinExistence type="predicted"/>